<accession>A0A0F9RX91</accession>
<evidence type="ECO:0000313" key="1">
    <source>
        <dbReference type="EMBL" id="KKN59449.1"/>
    </source>
</evidence>
<protein>
    <submittedName>
        <fullName evidence="1">Uncharacterized protein</fullName>
    </submittedName>
</protein>
<dbReference type="AlphaFoldDB" id="A0A0F9RX91"/>
<name>A0A0F9RX91_9ZZZZ</name>
<organism evidence="1">
    <name type="scientific">marine sediment metagenome</name>
    <dbReference type="NCBI Taxonomy" id="412755"/>
    <lineage>
        <taxon>unclassified sequences</taxon>
        <taxon>metagenomes</taxon>
        <taxon>ecological metagenomes</taxon>
    </lineage>
</organism>
<gene>
    <name evidence="1" type="ORF">LCGC14_0541610</name>
</gene>
<proteinExistence type="predicted"/>
<reference evidence="1" key="1">
    <citation type="journal article" date="2015" name="Nature">
        <title>Complex archaea that bridge the gap between prokaryotes and eukaryotes.</title>
        <authorList>
            <person name="Spang A."/>
            <person name="Saw J.H."/>
            <person name="Jorgensen S.L."/>
            <person name="Zaremba-Niedzwiedzka K."/>
            <person name="Martijn J."/>
            <person name="Lind A.E."/>
            <person name="van Eijk R."/>
            <person name="Schleper C."/>
            <person name="Guy L."/>
            <person name="Ettema T.J."/>
        </authorList>
    </citation>
    <scope>NUCLEOTIDE SEQUENCE</scope>
</reference>
<sequence length="106" mass="11932">MSLYYTDEIEVTPVTRDNNFRTETEGNPYRRKAYIEDDSKVEYDSTGAPINPKASIFTPVDSNIKNGCYVSITKLHGKSVSGYPKLKVRQVIIVGSFKSSHLEIVI</sequence>
<dbReference type="EMBL" id="LAZR01000725">
    <property type="protein sequence ID" value="KKN59449.1"/>
    <property type="molecule type" value="Genomic_DNA"/>
</dbReference>
<comment type="caution">
    <text evidence="1">The sequence shown here is derived from an EMBL/GenBank/DDBJ whole genome shotgun (WGS) entry which is preliminary data.</text>
</comment>